<evidence type="ECO:0000256" key="9">
    <source>
        <dbReference type="ARBA" id="ARBA00023136"/>
    </source>
</evidence>
<evidence type="ECO:0000259" key="14">
    <source>
        <dbReference type="Pfam" id="PF00593"/>
    </source>
</evidence>
<protein>
    <submittedName>
        <fullName evidence="16">Outer membrane receptor protein involved in Fe transport</fullName>
    </submittedName>
</protein>
<evidence type="ECO:0000256" key="13">
    <source>
        <dbReference type="SAM" id="SignalP"/>
    </source>
</evidence>
<keyword evidence="4" id="KW-0410">Iron transport</keyword>
<evidence type="ECO:0000313" key="16">
    <source>
        <dbReference type="EMBL" id="TCT26162.1"/>
    </source>
</evidence>
<evidence type="ECO:0000256" key="6">
    <source>
        <dbReference type="ARBA" id="ARBA00023004"/>
    </source>
</evidence>
<dbReference type="InterPro" id="IPR036942">
    <property type="entry name" value="Beta-barrel_TonB_sf"/>
</dbReference>
<feature type="domain" description="TonB-dependent receptor plug" evidence="15">
    <location>
        <begin position="75"/>
        <end position="191"/>
    </location>
</feature>
<dbReference type="AlphaFoldDB" id="A0A4V2V2R7"/>
<dbReference type="OrthoDB" id="127311at2"/>
<comment type="similarity">
    <text evidence="11 12">Belongs to the TonB-dependent receptor family.</text>
</comment>
<dbReference type="GO" id="GO:0006826">
    <property type="term" value="P:iron ion transport"/>
    <property type="evidence" value="ECO:0007669"/>
    <property type="project" value="UniProtKB-KW"/>
</dbReference>
<keyword evidence="6" id="KW-0408">Iron</keyword>
<reference evidence="16 17" key="1">
    <citation type="submission" date="2019-03" db="EMBL/GenBank/DDBJ databases">
        <title>Genomic Encyclopedia of Type Strains, Phase IV (KMG-IV): sequencing the most valuable type-strain genomes for metagenomic binning, comparative biology and taxonomic classification.</title>
        <authorList>
            <person name="Goeker M."/>
        </authorList>
    </citation>
    <scope>NUCLEOTIDE SEQUENCE [LARGE SCALE GENOMIC DNA]</scope>
    <source>
        <strain evidence="16 17">DSM 13605</strain>
    </source>
</reference>
<accession>A0A4V2V2R7</accession>
<dbReference type="Gene3D" id="2.40.170.20">
    <property type="entry name" value="TonB-dependent receptor, beta-barrel domain"/>
    <property type="match status" value="1"/>
</dbReference>
<comment type="subcellular location">
    <subcellularLocation>
        <location evidence="1 11">Cell outer membrane</location>
        <topology evidence="1 11">Multi-pass membrane protein</topology>
    </subcellularLocation>
</comment>
<keyword evidence="5 11" id="KW-0812">Transmembrane</keyword>
<comment type="caution">
    <text evidence="16">The sequence shown here is derived from an EMBL/GenBank/DDBJ whole genome shotgun (WGS) entry which is preliminary data.</text>
</comment>
<dbReference type="PANTHER" id="PTHR32552:SF81">
    <property type="entry name" value="TONB-DEPENDENT OUTER MEMBRANE RECEPTOR"/>
    <property type="match status" value="1"/>
</dbReference>
<keyword evidence="16" id="KW-0675">Receptor</keyword>
<name>A0A4V2V2R7_9GAMM</name>
<evidence type="ECO:0000256" key="10">
    <source>
        <dbReference type="ARBA" id="ARBA00023237"/>
    </source>
</evidence>
<dbReference type="PROSITE" id="PS52016">
    <property type="entry name" value="TONB_DEPENDENT_REC_3"/>
    <property type="match status" value="1"/>
</dbReference>
<feature type="domain" description="TonB-dependent receptor-like beta-barrel" evidence="14">
    <location>
        <begin position="342"/>
        <end position="809"/>
    </location>
</feature>
<keyword evidence="10 11" id="KW-0998">Cell outer membrane</keyword>
<evidence type="ECO:0000256" key="3">
    <source>
        <dbReference type="ARBA" id="ARBA00022452"/>
    </source>
</evidence>
<dbReference type="InterPro" id="IPR012910">
    <property type="entry name" value="Plug_dom"/>
</dbReference>
<evidence type="ECO:0000256" key="7">
    <source>
        <dbReference type="ARBA" id="ARBA00023065"/>
    </source>
</evidence>
<keyword evidence="2 11" id="KW-0813">Transport</keyword>
<dbReference type="Pfam" id="PF07715">
    <property type="entry name" value="Plug"/>
    <property type="match status" value="1"/>
</dbReference>
<keyword evidence="17" id="KW-1185">Reference proteome</keyword>
<evidence type="ECO:0000313" key="17">
    <source>
        <dbReference type="Proteomes" id="UP000295414"/>
    </source>
</evidence>
<dbReference type="RefSeq" id="WP_114960060.1">
    <property type="nucleotide sequence ID" value="NZ_MSZW01000008.1"/>
</dbReference>
<keyword evidence="13" id="KW-0732">Signal</keyword>
<gene>
    <name evidence="16" type="ORF">EDC34_101490</name>
</gene>
<evidence type="ECO:0000256" key="8">
    <source>
        <dbReference type="ARBA" id="ARBA00023077"/>
    </source>
</evidence>
<evidence type="ECO:0000256" key="2">
    <source>
        <dbReference type="ARBA" id="ARBA00022448"/>
    </source>
</evidence>
<sequence>MSAQHVVRKGENRRGRAFRKLPLAVAVALAFAAPAWAQDANAPAPAKDAVAKDKDKDTRTLGTVTVTAQKREENLQKVPISLQVLGSTQLEQQDVASFSDYAKMIPSLSYGTAGGGVFSGPGFVQVYMRGVASGGDGNHSGSQPSVGMYLDEQPITTIQGALDIHMYDIDRVEALAGPQGTLYGASSQSGTVRIITKKPDPSGYAAGFAVEANAIDGGGIGHVLEGFVNLPMNNNTAAVRLVGWQKHDAGWVDNLHGTRTYPTSGIVADNAAFAKNNYNTADTVGVRAAMRFDINDRWTITPQLIAQKMKAHGSAGIDPLVGSASAGYDSSYGKTAVKHFYPEFSDDRWYQAAMTVEGKIGNFDLTYVFSHLNRDVDSAADYSDYGYWYDSLAGYGAYFYDNNGNLINPAQHINATDRYRRTSHELRIASPQDNRLRLVAGLFWQNQSHDILQNYQIDGLASVLSVSGWPNTIWLTRQDRTDDDRAVFGQLSYDLTDRLELNAGGRWFHARNSLKGFFGFAEGYSSQSSQPPADRYGEAGCYAQYGAPSNWQPYKGAPCMVFDKGVKENGSIYRANLTFKINDTKLVYATWSEGYRPGGINRRGTLPPYLSDFLTNYEAGWKTSWGNGSFVFNGAVFREDWKNFQFSYLGQNGLTEIRNANQARINGLETDLVWAATYNLQITGSFAWYDAKLTQNFCGWLRPDGKPETVCPAGTLDPNGNVVSGPQAAAGTQLPITPRFKGSLNARYTFDLGPGEAYWQASFSHAGKRRVDMRTAETALLGYLDAYTLVDLSAGWRKDSWAIDVFLKNAFNSRAQMTRFAECAALTCGYEPYTVIAQPRTLGIRFSREF</sequence>
<keyword evidence="7" id="KW-0406">Ion transport</keyword>
<evidence type="ECO:0000256" key="1">
    <source>
        <dbReference type="ARBA" id="ARBA00004571"/>
    </source>
</evidence>
<evidence type="ECO:0000256" key="5">
    <source>
        <dbReference type="ARBA" id="ARBA00022692"/>
    </source>
</evidence>
<dbReference type="PANTHER" id="PTHR32552">
    <property type="entry name" value="FERRICHROME IRON RECEPTOR-RELATED"/>
    <property type="match status" value="1"/>
</dbReference>
<dbReference type="GO" id="GO:0009279">
    <property type="term" value="C:cell outer membrane"/>
    <property type="evidence" value="ECO:0007669"/>
    <property type="project" value="UniProtKB-SubCell"/>
</dbReference>
<dbReference type="InterPro" id="IPR000531">
    <property type="entry name" value="Beta-barrel_TonB"/>
</dbReference>
<dbReference type="EMBL" id="SMAP01000001">
    <property type="protein sequence ID" value="TCT26162.1"/>
    <property type="molecule type" value="Genomic_DNA"/>
</dbReference>
<keyword evidence="9 11" id="KW-0472">Membrane</keyword>
<dbReference type="SUPFAM" id="SSF56935">
    <property type="entry name" value="Porins"/>
    <property type="match status" value="1"/>
</dbReference>
<evidence type="ECO:0000259" key="15">
    <source>
        <dbReference type="Pfam" id="PF07715"/>
    </source>
</evidence>
<dbReference type="Proteomes" id="UP000295414">
    <property type="component" value="Unassembled WGS sequence"/>
</dbReference>
<evidence type="ECO:0000256" key="4">
    <source>
        <dbReference type="ARBA" id="ARBA00022496"/>
    </source>
</evidence>
<organism evidence="16 17">
    <name type="scientific">Thermomonas haemolytica</name>
    <dbReference type="NCBI Taxonomy" id="141949"/>
    <lineage>
        <taxon>Bacteria</taxon>
        <taxon>Pseudomonadati</taxon>
        <taxon>Pseudomonadota</taxon>
        <taxon>Gammaproteobacteria</taxon>
        <taxon>Lysobacterales</taxon>
        <taxon>Lysobacteraceae</taxon>
        <taxon>Thermomonas</taxon>
    </lineage>
</organism>
<keyword evidence="3 11" id="KW-1134">Transmembrane beta strand</keyword>
<proteinExistence type="inferred from homology"/>
<keyword evidence="8 12" id="KW-0798">TonB box</keyword>
<evidence type="ECO:0000256" key="11">
    <source>
        <dbReference type="PROSITE-ProRule" id="PRU01360"/>
    </source>
</evidence>
<evidence type="ECO:0000256" key="12">
    <source>
        <dbReference type="RuleBase" id="RU003357"/>
    </source>
</evidence>
<feature type="chain" id="PRO_5020201257" evidence="13">
    <location>
        <begin position="38"/>
        <end position="850"/>
    </location>
</feature>
<dbReference type="Pfam" id="PF00593">
    <property type="entry name" value="TonB_dep_Rec_b-barrel"/>
    <property type="match status" value="1"/>
</dbReference>
<feature type="signal peptide" evidence="13">
    <location>
        <begin position="1"/>
        <end position="37"/>
    </location>
</feature>
<dbReference type="InterPro" id="IPR039426">
    <property type="entry name" value="TonB-dep_rcpt-like"/>
</dbReference>